<comment type="subcellular location">
    <subcellularLocation>
        <location evidence="1">Secreted</location>
    </subcellularLocation>
</comment>
<evidence type="ECO:0000256" key="4">
    <source>
        <dbReference type="ARBA" id="ARBA00022702"/>
    </source>
</evidence>
<evidence type="ECO:0000256" key="1">
    <source>
        <dbReference type="ARBA" id="ARBA00004613"/>
    </source>
</evidence>
<dbReference type="Pfam" id="PF05498">
    <property type="entry name" value="RALF"/>
    <property type="match status" value="1"/>
</dbReference>
<feature type="chain" id="PRO_5016270153" evidence="8">
    <location>
        <begin position="30"/>
        <end position="111"/>
    </location>
</feature>
<accession>A0A2Z7AR86</accession>
<evidence type="ECO:0000256" key="6">
    <source>
        <dbReference type="ARBA" id="ARBA00023157"/>
    </source>
</evidence>
<evidence type="ECO:0000256" key="2">
    <source>
        <dbReference type="ARBA" id="ARBA00009178"/>
    </source>
</evidence>
<keyword evidence="3" id="KW-0964">Secreted</keyword>
<dbReference type="OrthoDB" id="1921542at2759"/>
<dbReference type="GO" id="GO:0005576">
    <property type="term" value="C:extracellular region"/>
    <property type="evidence" value="ECO:0007669"/>
    <property type="project" value="UniProtKB-SubCell"/>
</dbReference>
<keyword evidence="6" id="KW-1015">Disulfide bond</keyword>
<evidence type="ECO:0000256" key="7">
    <source>
        <dbReference type="SAM" id="MobiDB-lite"/>
    </source>
</evidence>
<keyword evidence="4" id="KW-0372">Hormone</keyword>
<protein>
    <submittedName>
        <fullName evidence="9">Protein RALF-like 32</fullName>
    </submittedName>
</protein>
<sequence>MGKGCTKFLVCFPILLFVYTDFIINPVTASCNGSTSQSNYEEIETLMESEISRRVLEEKKYISPGAMAKDQPVCNGGERGDPYTRSSGCLPPPSNPYSRGCSRYYRCRSDA</sequence>
<proteinExistence type="inferred from homology"/>
<dbReference type="PANTHER" id="PTHR33136">
    <property type="entry name" value="RAPID ALKALINIZATION FACTOR-LIKE"/>
    <property type="match status" value="1"/>
</dbReference>
<keyword evidence="10" id="KW-1185">Reference proteome</keyword>
<dbReference type="AlphaFoldDB" id="A0A2Z7AR86"/>
<dbReference type="EMBL" id="KV014852">
    <property type="protein sequence ID" value="KZV21867.1"/>
    <property type="molecule type" value="Genomic_DNA"/>
</dbReference>
<dbReference type="GO" id="GO:0009506">
    <property type="term" value="C:plasmodesma"/>
    <property type="evidence" value="ECO:0007669"/>
    <property type="project" value="TreeGrafter"/>
</dbReference>
<dbReference type="PANTHER" id="PTHR33136:SF4">
    <property type="entry name" value="PROTEIN RALF-LIKE 32"/>
    <property type="match status" value="1"/>
</dbReference>
<evidence type="ECO:0000313" key="10">
    <source>
        <dbReference type="Proteomes" id="UP000250235"/>
    </source>
</evidence>
<comment type="similarity">
    <text evidence="2">Belongs to the plant rapid alkalinization factor (RALF) family.</text>
</comment>
<reference evidence="9 10" key="1">
    <citation type="journal article" date="2015" name="Proc. Natl. Acad. Sci. U.S.A.">
        <title>The resurrection genome of Boea hygrometrica: A blueprint for survival of dehydration.</title>
        <authorList>
            <person name="Xiao L."/>
            <person name="Yang G."/>
            <person name="Zhang L."/>
            <person name="Yang X."/>
            <person name="Zhao S."/>
            <person name="Ji Z."/>
            <person name="Zhou Q."/>
            <person name="Hu M."/>
            <person name="Wang Y."/>
            <person name="Chen M."/>
            <person name="Xu Y."/>
            <person name="Jin H."/>
            <person name="Xiao X."/>
            <person name="Hu G."/>
            <person name="Bao F."/>
            <person name="Hu Y."/>
            <person name="Wan P."/>
            <person name="Li L."/>
            <person name="Deng X."/>
            <person name="Kuang T."/>
            <person name="Xiang C."/>
            <person name="Zhu J.K."/>
            <person name="Oliver M.J."/>
            <person name="He Y."/>
        </authorList>
    </citation>
    <scope>NUCLEOTIDE SEQUENCE [LARGE SCALE GENOMIC DNA]</scope>
    <source>
        <strain evidence="10">cv. XS01</strain>
    </source>
</reference>
<dbReference type="Proteomes" id="UP000250235">
    <property type="component" value="Unassembled WGS sequence"/>
</dbReference>
<feature type="signal peptide" evidence="8">
    <location>
        <begin position="1"/>
        <end position="29"/>
    </location>
</feature>
<gene>
    <name evidence="9" type="ORF">F511_05557</name>
</gene>
<keyword evidence="5 8" id="KW-0732">Signal</keyword>
<evidence type="ECO:0000256" key="5">
    <source>
        <dbReference type="ARBA" id="ARBA00022729"/>
    </source>
</evidence>
<feature type="region of interest" description="Disordered" evidence="7">
    <location>
        <begin position="67"/>
        <end position="91"/>
    </location>
</feature>
<organism evidence="9 10">
    <name type="scientific">Dorcoceras hygrometricum</name>
    <dbReference type="NCBI Taxonomy" id="472368"/>
    <lineage>
        <taxon>Eukaryota</taxon>
        <taxon>Viridiplantae</taxon>
        <taxon>Streptophyta</taxon>
        <taxon>Embryophyta</taxon>
        <taxon>Tracheophyta</taxon>
        <taxon>Spermatophyta</taxon>
        <taxon>Magnoliopsida</taxon>
        <taxon>eudicotyledons</taxon>
        <taxon>Gunneridae</taxon>
        <taxon>Pentapetalae</taxon>
        <taxon>asterids</taxon>
        <taxon>lamiids</taxon>
        <taxon>Lamiales</taxon>
        <taxon>Gesneriaceae</taxon>
        <taxon>Didymocarpoideae</taxon>
        <taxon>Trichosporeae</taxon>
        <taxon>Loxocarpinae</taxon>
        <taxon>Dorcoceras</taxon>
    </lineage>
</organism>
<evidence type="ECO:0000256" key="3">
    <source>
        <dbReference type="ARBA" id="ARBA00022525"/>
    </source>
</evidence>
<evidence type="ECO:0000313" key="9">
    <source>
        <dbReference type="EMBL" id="KZV21867.1"/>
    </source>
</evidence>
<dbReference type="GO" id="GO:0005179">
    <property type="term" value="F:hormone activity"/>
    <property type="evidence" value="ECO:0007669"/>
    <property type="project" value="UniProtKB-KW"/>
</dbReference>
<evidence type="ECO:0000256" key="8">
    <source>
        <dbReference type="SAM" id="SignalP"/>
    </source>
</evidence>
<name>A0A2Z7AR86_9LAMI</name>
<dbReference type="InterPro" id="IPR008801">
    <property type="entry name" value="RALF"/>
</dbReference>
<dbReference type="GO" id="GO:0019722">
    <property type="term" value="P:calcium-mediated signaling"/>
    <property type="evidence" value="ECO:0007669"/>
    <property type="project" value="TreeGrafter"/>
</dbReference>